<dbReference type="InterPro" id="IPR031470">
    <property type="entry name" value="CEP63/Deup1_N"/>
</dbReference>
<evidence type="ECO:0000256" key="1">
    <source>
        <dbReference type="ARBA" id="ARBA00004496"/>
    </source>
</evidence>
<name>A0A6A4TKM1_SCOMX</name>
<dbReference type="GO" id="GO:0098535">
    <property type="term" value="P:de novo centriole assembly involved in multi-ciliated epithelial cell differentiation"/>
    <property type="evidence" value="ECO:0007669"/>
    <property type="project" value="TreeGrafter"/>
</dbReference>
<feature type="compositionally biased region" description="Low complexity" evidence="6">
    <location>
        <begin position="582"/>
        <end position="597"/>
    </location>
</feature>
<comment type="caution">
    <text evidence="9">The sequence shown here is derived from an EMBL/GenBank/DDBJ whole genome shotgun (WGS) entry which is preliminary data.</text>
</comment>
<dbReference type="Pfam" id="PF17045">
    <property type="entry name" value="CEP63"/>
    <property type="match status" value="1"/>
</dbReference>
<gene>
    <name evidence="9" type="ORF">F2P81_006114</name>
</gene>
<dbReference type="GO" id="GO:0005814">
    <property type="term" value="C:centriole"/>
    <property type="evidence" value="ECO:0007669"/>
    <property type="project" value="TreeGrafter"/>
</dbReference>
<feature type="region of interest" description="Disordered" evidence="6">
    <location>
        <begin position="545"/>
        <end position="619"/>
    </location>
</feature>
<dbReference type="GO" id="GO:0005737">
    <property type="term" value="C:cytoplasm"/>
    <property type="evidence" value="ECO:0007669"/>
    <property type="project" value="UniProtKB-SubCell"/>
</dbReference>
<dbReference type="InterPro" id="IPR057656">
    <property type="entry name" value="CEP63/Deup1_CC"/>
</dbReference>
<dbReference type="PANTHER" id="PTHR18875">
    <property type="entry name" value="SARCOMA ANTIGEN NY-SAR-24/CYTOSKELETAL PROTEIN SOJO"/>
    <property type="match status" value="1"/>
</dbReference>
<evidence type="ECO:0000256" key="6">
    <source>
        <dbReference type="SAM" id="MobiDB-lite"/>
    </source>
</evidence>
<feature type="region of interest" description="Disordered" evidence="6">
    <location>
        <begin position="495"/>
        <end position="530"/>
    </location>
</feature>
<dbReference type="AlphaFoldDB" id="A0A6A4TKM1"/>
<keyword evidence="4 5" id="KW-0175">Coiled coil</keyword>
<evidence type="ECO:0000256" key="3">
    <source>
        <dbReference type="ARBA" id="ARBA00022490"/>
    </source>
</evidence>
<evidence type="ECO:0000259" key="8">
    <source>
        <dbReference type="Pfam" id="PF25771"/>
    </source>
</evidence>
<feature type="compositionally biased region" description="Polar residues" evidence="6">
    <location>
        <begin position="545"/>
        <end position="554"/>
    </location>
</feature>
<feature type="region of interest" description="Disordered" evidence="6">
    <location>
        <begin position="433"/>
        <end position="455"/>
    </location>
</feature>
<feature type="region of interest" description="Disordered" evidence="6">
    <location>
        <begin position="117"/>
        <end position="141"/>
    </location>
</feature>
<comment type="similarity">
    <text evidence="2">Belongs to the CEP63 family.</text>
</comment>
<dbReference type="EMBL" id="VEVO01000005">
    <property type="protein sequence ID" value="KAF0042582.1"/>
    <property type="molecule type" value="Genomic_DNA"/>
</dbReference>
<feature type="compositionally biased region" description="Basic and acidic residues" evidence="6">
    <location>
        <begin position="501"/>
        <end position="517"/>
    </location>
</feature>
<protein>
    <submittedName>
        <fullName evidence="9">Uncharacterized protein</fullName>
    </submittedName>
</protein>
<evidence type="ECO:0000259" key="7">
    <source>
        <dbReference type="Pfam" id="PF17045"/>
    </source>
</evidence>
<evidence type="ECO:0000256" key="2">
    <source>
        <dbReference type="ARBA" id="ARBA00007181"/>
    </source>
</evidence>
<feature type="compositionally biased region" description="Basic and acidic residues" evidence="6">
    <location>
        <begin position="127"/>
        <end position="141"/>
    </location>
</feature>
<feature type="domain" description="CEP63/Deup1 CEP152 binding coiled coil" evidence="8">
    <location>
        <begin position="626"/>
        <end position="661"/>
    </location>
</feature>
<feature type="compositionally biased region" description="Low complexity" evidence="6">
    <location>
        <begin position="555"/>
        <end position="566"/>
    </location>
</feature>
<evidence type="ECO:0000313" key="9">
    <source>
        <dbReference type="EMBL" id="KAF0042582.1"/>
    </source>
</evidence>
<dbReference type="Pfam" id="PF25771">
    <property type="entry name" value="CC_CEP152-bind"/>
    <property type="match status" value="1"/>
</dbReference>
<sequence>MEANLRSLQSPDLSSVLSSCEPELQELMRQIDIMINHQKSGWEAEVQAMKLRLRSGEEELLTCRSLIERRDLEMGLLRRQLEGVQTDRQDSVAKYEQQLQKVREELDKLKRSYHKLQRKQLKGNRGGAKEKELSEETQLHEQVEEYRQRSAEWELQRAQYHKQLTALEAQKRSLSDELAHVKSQLALRQMEREHRECCVEVQSLRTQLERAQDSLHAQELELERLRPLETRLGWNQRELQVFSEEGEDLHATLDPQDSFERRTSSEWQRLRNEAARLNQLLRAKDQVIRSLEDCVTARGCAGVETLRQDLERTATELHCAQACEVHLKAELARLKERLDKVNRPRADHSKMEQDLRSMKAEYDSSVAEMNKLREELQRAKQTHGGEVEGMRKEVSQLTGELHQRDLAIASLSGSSSAIKQQLCDELERAERKAAELKSGGGSSLAPLRESHTSTLNSLEQENQQLRQALCEMRDQVGVSSPDTCEHALLSCAVVDQTPPAQDRDEDARRRKHREEVQPSKAKLQENPTRYEGEIRRLFKELHTLSQSPTDQAQDSRPPSSTSSSSSESKRLTRRNSGATLISNESAAEGENSSSDNSLNPVSRAPTLHSTSPLEPLSVSPANGMVTRFLEEEMSLTKELFQRLDTHIRDMREDNVRTVSKYLPACSGPGSPQPSVQNAPATFSSEQIMTASSGSFRSEDLIDPRAMAESFWGGKTPKSRTSGGRSVEGLTQVLCRVQFLDFSFSCSPNGLGLSQTFGPHCGVVDCVRNGFLAMCNESDLCKRCSAPVVSQPSHVAAAIRCGVLL</sequence>
<feature type="coiled-coil region" evidence="5">
    <location>
        <begin position="355"/>
        <end position="382"/>
    </location>
</feature>
<evidence type="ECO:0000256" key="4">
    <source>
        <dbReference type="ARBA" id="ARBA00023054"/>
    </source>
</evidence>
<accession>A0A6A4TKM1</accession>
<proteinExistence type="inferred from homology"/>
<dbReference type="Proteomes" id="UP000438429">
    <property type="component" value="Unassembled WGS sequence"/>
</dbReference>
<feature type="domain" description="CEP63/Deup1 N-terminal" evidence="7">
    <location>
        <begin position="17"/>
        <end position="285"/>
    </location>
</feature>
<keyword evidence="3" id="KW-0963">Cytoplasm</keyword>
<comment type="subcellular location">
    <subcellularLocation>
        <location evidence="1">Cytoplasm</location>
    </subcellularLocation>
</comment>
<dbReference type="PANTHER" id="PTHR18875:SF3">
    <property type="entry name" value="CENTROSOMAL PROTEIN OF 63 KDA"/>
    <property type="match status" value="1"/>
</dbReference>
<evidence type="ECO:0000256" key="5">
    <source>
        <dbReference type="SAM" id="Coils"/>
    </source>
</evidence>
<evidence type="ECO:0000313" key="10">
    <source>
        <dbReference type="Proteomes" id="UP000438429"/>
    </source>
</evidence>
<reference evidence="9 10" key="1">
    <citation type="submission" date="2019-06" db="EMBL/GenBank/DDBJ databases">
        <title>Draft genomes of female and male turbot (Scophthalmus maximus).</title>
        <authorList>
            <person name="Xu H."/>
            <person name="Xu X.-W."/>
            <person name="Shao C."/>
            <person name="Chen S."/>
        </authorList>
    </citation>
    <scope>NUCLEOTIDE SEQUENCE [LARGE SCALE GENOMIC DNA]</scope>
    <source>
        <strain evidence="9">Ysfricsl-2016a</strain>
        <tissue evidence="9">Blood</tissue>
    </source>
</reference>
<organism evidence="9 10">
    <name type="scientific">Scophthalmus maximus</name>
    <name type="common">Turbot</name>
    <name type="synonym">Psetta maxima</name>
    <dbReference type="NCBI Taxonomy" id="52904"/>
    <lineage>
        <taxon>Eukaryota</taxon>
        <taxon>Metazoa</taxon>
        <taxon>Chordata</taxon>
        <taxon>Craniata</taxon>
        <taxon>Vertebrata</taxon>
        <taxon>Euteleostomi</taxon>
        <taxon>Actinopterygii</taxon>
        <taxon>Neopterygii</taxon>
        <taxon>Teleostei</taxon>
        <taxon>Neoteleostei</taxon>
        <taxon>Acanthomorphata</taxon>
        <taxon>Carangaria</taxon>
        <taxon>Pleuronectiformes</taxon>
        <taxon>Pleuronectoidei</taxon>
        <taxon>Scophthalmidae</taxon>
        <taxon>Scophthalmus</taxon>
    </lineage>
</organism>
<dbReference type="GO" id="GO:0007099">
    <property type="term" value="P:centriole replication"/>
    <property type="evidence" value="ECO:0007669"/>
    <property type="project" value="TreeGrafter"/>
</dbReference>